<sequence length="142" mass="16943">IEYTGYEISSQAYQICKSKENQKLKFKLKDITKEKNDYSDLLLIIDVLEHVEDYFLFLKKIRPLARYKIFHIPLDMTVKNILIKNTFKEKRRLVGHIHYFSKETVLETLKDCQYQIIDYFFTDSSLSLPPLIFSLCCSLNIF</sequence>
<dbReference type="InterPro" id="IPR029063">
    <property type="entry name" value="SAM-dependent_MTases_sf"/>
</dbReference>
<evidence type="ECO:0000313" key="1">
    <source>
        <dbReference type="EMBL" id="GAH09262.1"/>
    </source>
</evidence>
<dbReference type="Gene3D" id="3.40.50.150">
    <property type="entry name" value="Vaccinia Virus protein VP39"/>
    <property type="match status" value="1"/>
</dbReference>
<protein>
    <recommendedName>
        <fullName evidence="2">Methyltransferase type 11 domain-containing protein</fullName>
    </recommendedName>
</protein>
<reference evidence="1" key="1">
    <citation type="journal article" date="2014" name="Front. Microbiol.">
        <title>High frequency of phylogenetically diverse reductive dehalogenase-homologous genes in deep subseafloor sedimentary metagenomes.</title>
        <authorList>
            <person name="Kawai M."/>
            <person name="Futagami T."/>
            <person name="Toyoda A."/>
            <person name="Takaki Y."/>
            <person name="Nishi S."/>
            <person name="Hori S."/>
            <person name="Arai W."/>
            <person name="Tsubouchi T."/>
            <person name="Morono Y."/>
            <person name="Uchiyama I."/>
            <person name="Ito T."/>
            <person name="Fujiyama A."/>
            <person name="Inagaki F."/>
            <person name="Takami H."/>
        </authorList>
    </citation>
    <scope>NUCLEOTIDE SEQUENCE</scope>
    <source>
        <strain evidence="1">Expedition CK06-06</strain>
    </source>
</reference>
<feature type="non-terminal residue" evidence="1">
    <location>
        <position position="1"/>
    </location>
</feature>
<name>X1CNA4_9ZZZZ</name>
<comment type="caution">
    <text evidence="1">The sequence shown here is derived from an EMBL/GenBank/DDBJ whole genome shotgun (WGS) entry which is preliminary data.</text>
</comment>
<evidence type="ECO:0008006" key="2">
    <source>
        <dbReference type="Google" id="ProtNLM"/>
    </source>
</evidence>
<organism evidence="1">
    <name type="scientific">marine sediment metagenome</name>
    <dbReference type="NCBI Taxonomy" id="412755"/>
    <lineage>
        <taxon>unclassified sequences</taxon>
        <taxon>metagenomes</taxon>
        <taxon>ecological metagenomes</taxon>
    </lineage>
</organism>
<gene>
    <name evidence="1" type="ORF">S01H4_51974</name>
</gene>
<dbReference type="EMBL" id="BART01029653">
    <property type="protein sequence ID" value="GAH09262.1"/>
    <property type="molecule type" value="Genomic_DNA"/>
</dbReference>
<proteinExistence type="predicted"/>
<dbReference type="SUPFAM" id="SSF53335">
    <property type="entry name" value="S-adenosyl-L-methionine-dependent methyltransferases"/>
    <property type="match status" value="1"/>
</dbReference>
<dbReference type="AlphaFoldDB" id="X1CNA4"/>
<accession>X1CNA4</accession>